<feature type="non-terminal residue" evidence="17">
    <location>
        <position position="356"/>
    </location>
</feature>
<dbReference type="SUPFAM" id="SSF57850">
    <property type="entry name" value="RING/U-box"/>
    <property type="match status" value="1"/>
</dbReference>
<keyword evidence="9" id="KW-0833">Ubl conjugation pathway</keyword>
<keyword evidence="11 15" id="KW-1133">Transmembrane helix</keyword>
<dbReference type="Proteomes" id="UP000187406">
    <property type="component" value="Unassembled WGS sequence"/>
</dbReference>
<dbReference type="InterPro" id="IPR001841">
    <property type="entry name" value="Znf_RING"/>
</dbReference>
<dbReference type="GO" id="GO:0061630">
    <property type="term" value="F:ubiquitin protein ligase activity"/>
    <property type="evidence" value="ECO:0007669"/>
    <property type="project" value="UniProtKB-EC"/>
</dbReference>
<evidence type="ECO:0000256" key="3">
    <source>
        <dbReference type="ARBA" id="ARBA00004906"/>
    </source>
</evidence>
<comment type="similarity">
    <text evidence="13">Belongs to the RING-type zinc finger family. ATL subfamily.</text>
</comment>
<dbReference type="Gene3D" id="3.30.40.10">
    <property type="entry name" value="Zinc/RING finger domain, C3HC4 (zinc finger)"/>
    <property type="match status" value="1"/>
</dbReference>
<evidence type="ECO:0000256" key="10">
    <source>
        <dbReference type="ARBA" id="ARBA00022833"/>
    </source>
</evidence>
<proteinExistence type="inferred from homology"/>
<evidence type="ECO:0000256" key="14">
    <source>
        <dbReference type="PROSITE-ProRule" id="PRU00175"/>
    </source>
</evidence>
<keyword evidence="10" id="KW-0862">Zinc</keyword>
<evidence type="ECO:0000256" key="9">
    <source>
        <dbReference type="ARBA" id="ARBA00022786"/>
    </source>
</evidence>
<dbReference type="PANTHER" id="PTHR46913">
    <property type="entry name" value="RING-H2 FINGER PROTEIN ATL16"/>
    <property type="match status" value="1"/>
</dbReference>
<dbReference type="InterPro" id="IPR013083">
    <property type="entry name" value="Znf_RING/FYVE/PHD"/>
</dbReference>
<evidence type="ECO:0000256" key="6">
    <source>
        <dbReference type="ARBA" id="ARBA00022692"/>
    </source>
</evidence>
<feature type="transmembrane region" description="Helical" evidence="15">
    <location>
        <begin position="52"/>
        <end position="75"/>
    </location>
</feature>
<dbReference type="FunCoup" id="A0A1Q3DHJ8">
    <property type="interactions" value="170"/>
</dbReference>
<evidence type="ECO:0000256" key="2">
    <source>
        <dbReference type="ARBA" id="ARBA00004167"/>
    </source>
</evidence>
<dbReference type="GO" id="GO:0016567">
    <property type="term" value="P:protein ubiquitination"/>
    <property type="evidence" value="ECO:0007669"/>
    <property type="project" value="UniProtKB-UniPathway"/>
</dbReference>
<comment type="subcellular location">
    <subcellularLocation>
        <location evidence="2">Membrane</location>
        <topology evidence="2">Single-pass membrane protein</topology>
    </subcellularLocation>
</comment>
<accession>A0A1Q3DHJ8</accession>
<keyword evidence="6 15" id="KW-0812">Transmembrane</keyword>
<name>A0A1Q3DHJ8_CEPFO</name>
<dbReference type="PANTHER" id="PTHR46913:SF22">
    <property type="entry name" value="RING-TYPE E3 UBIQUITIN TRANSFERASE"/>
    <property type="match status" value="1"/>
</dbReference>
<dbReference type="UniPathway" id="UPA00143"/>
<dbReference type="EMBL" id="BDDD01008303">
    <property type="protein sequence ID" value="GAV91889.1"/>
    <property type="molecule type" value="Genomic_DNA"/>
</dbReference>
<dbReference type="OrthoDB" id="9984778at2759"/>
<dbReference type="STRING" id="3775.A0A1Q3DHJ8"/>
<evidence type="ECO:0000256" key="4">
    <source>
        <dbReference type="ARBA" id="ARBA00012483"/>
    </source>
</evidence>
<evidence type="ECO:0000259" key="16">
    <source>
        <dbReference type="PROSITE" id="PS50089"/>
    </source>
</evidence>
<gene>
    <name evidence="17" type="ORF">CFOL_v3_35274</name>
</gene>
<sequence length="356" mass="39544">MSSTANPNPWSSSATYKDCSQGICSIYCPQWCYIVFPPPPPFRFGDESGTDFSPLIIAVLGILASVFIMVSYYTFISKYCRRRGHDNTNVDSNENCDETNNEAWQGTTSGLDETLIKSITVYKYKKGDGLIEGTDCSVCLSEFEEYESLRLLPECNHAFHLPCIDTWLKSHPSCPLCRANISSINALPNQRAAPAQETQHDTNVSHVHVDPYRYRNDAVLVIQYLETSVHEMGVVSIVIISDNVPKIQTDLIRGMYENKIETTQDHGIQVQPIRRSVSLNSSVCQDRVSIADMLHGDGGGGGGGGEDDDEIQMENIREESGVFELVRNPLAIRRTISTGTFMFTGQGKGRHFAIPN</sequence>
<keyword evidence="7" id="KW-0479">Metal-binding</keyword>
<keyword evidence="5" id="KW-0808">Transferase</keyword>
<evidence type="ECO:0000256" key="8">
    <source>
        <dbReference type="ARBA" id="ARBA00022771"/>
    </source>
</evidence>
<evidence type="ECO:0000256" key="12">
    <source>
        <dbReference type="ARBA" id="ARBA00023136"/>
    </source>
</evidence>
<evidence type="ECO:0000256" key="15">
    <source>
        <dbReference type="SAM" id="Phobius"/>
    </source>
</evidence>
<evidence type="ECO:0000256" key="5">
    <source>
        <dbReference type="ARBA" id="ARBA00022679"/>
    </source>
</evidence>
<evidence type="ECO:0000256" key="1">
    <source>
        <dbReference type="ARBA" id="ARBA00000900"/>
    </source>
</evidence>
<dbReference type="Pfam" id="PF13639">
    <property type="entry name" value="zf-RING_2"/>
    <property type="match status" value="1"/>
</dbReference>
<evidence type="ECO:0000313" key="17">
    <source>
        <dbReference type="EMBL" id="GAV91889.1"/>
    </source>
</evidence>
<dbReference type="AlphaFoldDB" id="A0A1Q3DHJ8"/>
<reference evidence="18" key="1">
    <citation type="submission" date="2016-04" db="EMBL/GenBank/DDBJ databases">
        <title>Cephalotus genome sequencing.</title>
        <authorList>
            <person name="Fukushima K."/>
            <person name="Hasebe M."/>
            <person name="Fang X."/>
        </authorList>
    </citation>
    <scope>NUCLEOTIDE SEQUENCE [LARGE SCALE GENOMIC DNA]</scope>
    <source>
        <strain evidence="18">cv. St1</strain>
    </source>
</reference>
<protein>
    <recommendedName>
        <fullName evidence="4">RING-type E3 ubiquitin transferase</fullName>
        <ecNumber evidence="4">2.3.2.27</ecNumber>
    </recommendedName>
</protein>
<dbReference type="GO" id="GO:0008270">
    <property type="term" value="F:zinc ion binding"/>
    <property type="evidence" value="ECO:0007669"/>
    <property type="project" value="UniProtKB-KW"/>
</dbReference>
<comment type="catalytic activity">
    <reaction evidence="1">
        <text>S-ubiquitinyl-[E2 ubiquitin-conjugating enzyme]-L-cysteine + [acceptor protein]-L-lysine = [E2 ubiquitin-conjugating enzyme]-L-cysteine + N(6)-ubiquitinyl-[acceptor protein]-L-lysine.</text>
        <dbReference type="EC" id="2.3.2.27"/>
    </reaction>
</comment>
<dbReference type="CDD" id="cd16461">
    <property type="entry name" value="RING-H2_EL5-like"/>
    <property type="match status" value="1"/>
</dbReference>
<dbReference type="InterPro" id="IPR044600">
    <property type="entry name" value="ATL1/ATL16-like"/>
</dbReference>
<evidence type="ECO:0000313" key="18">
    <source>
        <dbReference type="Proteomes" id="UP000187406"/>
    </source>
</evidence>
<dbReference type="FunFam" id="3.30.40.10:FF:000233">
    <property type="entry name" value="RING-H2 finger protein ATL54"/>
    <property type="match status" value="1"/>
</dbReference>
<dbReference type="PROSITE" id="PS50089">
    <property type="entry name" value="ZF_RING_2"/>
    <property type="match status" value="1"/>
</dbReference>
<keyword evidence="12 15" id="KW-0472">Membrane</keyword>
<dbReference type="SMART" id="SM00184">
    <property type="entry name" value="RING"/>
    <property type="match status" value="1"/>
</dbReference>
<dbReference type="EC" id="2.3.2.27" evidence="4"/>
<dbReference type="GO" id="GO:0016020">
    <property type="term" value="C:membrane"/>
    <property type="evidence" value="ECO:0007669"/>
    <property type="project" value="UniProtKB-SubCell"/>
</dbReference>
<comment type="caution">
    <text evidence="17">The sequence shown here is derived from an EMBL/GenBank/DDBJ whole genome shotgun (WGS) entry which is preliminary data.</text>
</comment>
<evidence type="ECO:0000256" key="7">
    <source>
        <dbReference type="ARBA" id="ARBA00022723"/>
    </source>
</evidence>
<comment type="pathway">
    <text evidence="3">Protein modification; protein ubiquitination.</text>
</comment>
<dbReference type="InParanoid" id="A0A1Q3DHJ8"/>
<evidence type="ECO:0000256" key="11">
    <source>
        <dbReference type="ARBA" id="ARBA00022989"/>
    </source>
</evidence>
<evidence type="ECO:0000256" key="13">
    <source>
        <dbReference type="ARBA" id="ARBA00024209"/>
    </source>
</evidence>
<keyword evidence="18" id="KW-1185">Reference proteome</keyword>
<organism evidence="17 18">
    <name type="scientific">Cephalotus follicularis</name>
    <name type="common">Albany pitcher plant</name>
    <dbReference type="NCBI Taxonomy" id="3775"/>
    <lineage>
        <taxon>Eukaryota</taxon>
        <taxon>Viridiplantae</taxon>
        <taxon>Streptophyta</taxon>
        <taxon>Embryophyta</taxon>
        <taxon>Tracheophyta</taxon>
        <taxon>Spermatophyta</taxon>
        <taxon>Magnoliopsida</taxon>
        <taxon>eudicotyledons</taxon>
        <taxon>Gunneridae</taxon>
        <taxon>Pentapetalae</taxon>
        <taxon>rosids</taxon>
        <taxon>fabids</taxon>
        <taxon>Oxalidales</taxon>
        <taxon>Cephalotaceae</taxon>
        <taxon>Cephalotus</taxon>
    </lineage>
</organism>
<feature type="domain" description="RING-type" evidence="16">
    <location>
        <begin position="136"/>
        <end position="178"/>
    </location>
</feature>
<keyword evidence="8 14" id="KW-0863">Zinc-finger</keyword>